<feature type="transmembrane region" description="Helical" evidence="1">
    <location>
        <begin position="12"/>
        <end position="31"/>
    </location>
</feature>
<keyword evidence="3" id="KW-1185">Reference proteome</keyword>
<reference evidence="2 3" key="1">
    <citation type="submission" date="2019-04" db="EMBL/GenBank/DDBJ databases">
        <title>Friends and foes A comparative genomics studyof 23 Aspergillus species from section Flavi.</title>
        <authorList>
            <consortium name="DOE Joint Genome Institute"/>
            <person name="Kjaerbolling I."/>
            <person name="Vesth T."/>
            <person name="Frisvad J.C."/>
            <person name="Nybo J.L."/>
            <person name="Theobald S."/>
            <person name="Kildgaard S."/>
            <person name="Isbrandt T."/>
            <person name="Kuo A."/>
            <person name="Sato A."/>
            <person name="Lyhne E.K."/>
            <person name="Kogle M.E."/>
            <person name="Wiebenga A."/>
            <person name="Kun R.S."/>
            <person name="Lubbers R.J."/>
            <person name="Makela M.R."/>
            <person name="Barry K."/>
            <person name="Chovatia M."/>
            <person name="Clum A."/>
            <person name="Daum C."/>
            <person name="Haridas S."/>
            <person name="He G."/>
            <person name="LaButti K."/>
            <person name="Lipzen A."/>
            <person name="Mondo S."/>
            <person name="Riley R."/>
            <person name="Salamov A."/>
            <person name="Simmons B.A."/>
            <person name="Magnuson J.K."/>
            <person name="Henrissat B."/>
            <person name="Mortensen U.H."/>
            <person name="Larsen T.O."/>
            <person name="Devries R.P."/>
            <person name="Grigoriev I.V."/>
            <person name="Machida M."/>
            <person name="Baker S.E."/>
            <person name="Andersen M.R."/>
        </authorList>
    </citation>
    <scope>NUCLEOTIDE SEQUENCE [LARGE SCALE GENOMIC DNA]</scope>
    <source>
        <strain evidence="2 3">IBT 29228</strain>
    </source>
</reference>
<keyword evidence="1" id="KW-1133">Transmembrane helix</keyword>
<protein>
    <submittedName>
        <fullName evidence="2">Uncharacterized protein</fullName>
    </submittedName>
</protein>
<dbReference type="EMBL" id="ML736242">
    <property type="protein sequence ID" value="KAE8376330.1"/>
    <property type="molecule type" value="Genomic_DNA"/>
</dbReference>
<proteinExistence type="predicted"/>
<gene>
    <name evidence="2" type="ORF">BDV26DRAFT_265687</name>
</gene>
<organism evidence="2 3">
    <name type="scientific">Aspergillus bertholletiae</name>
    <dbReference type="NCBI Taxonomy" id="1226010"/>
    <lineage>
        <taxon>Eukaryota</taxon>
        <taxon>Fungi</taxon>
        <taxon>Dikarya</taxon>
        <taxon>Ascomycota</taxon>
        <taxon>Pezizomycotina</taxon>
        <taxon>Eurotiomycetes</taxon>
        <taxon>Eurotiomycetidae</taxon>
        <taxon>Eurotiales</taxon>
        <taxon>Aspergillaceae</taxon>
        <taxon>Aspergillus</taxon>
        <taxon>Aspergillus subgen. Circumdati</taxon>
    </lineage>
</organism>
<evidence type="ECO:0000256" key="1">
    <source>
        <dbReference type="SAM" id="Phobius"/>
    </source>
</evidence>
<name>A0A5N7B581_9EURO</name>
<keyword evidence="1" id="KW-0472">Membrane</keyword>
<accession>A0A5N7B581</accession>
<keyword evidence="1" id="KW-0812">Transmembrane</keyword>
<sequence length="103" mass="12418">MIEIHEFSSFFLFFPFCFFFFYYFFFPFYSLKKNLVYFVLTVYLQCELPHKSTEHIEVKVSVPWRYDPSPRHIGTFPISGTMECPSLSHLVKTIDSWQKYSAI</sequence>
<dbReference type="AlphaFoldDB" id="A0A5N7B581"/>
<evidence type="ECO:0000313" key="2">
    <source>
        <dbReference type="EMBL" id="KAE8376330.1"/>
    </source>
</evidence>
<dbReference type="Proteomes" id="UP000326198">
    <property type="component" value="Unassembled WGS sequence"/>
</dbReference>
<evidence type="ECO:0000313" key="3">
    <source>
        <dbReference type="Proteomes" id="UP000326198"/>
    </source>
</evidence>